<organism evidence="2 3">
    <name type="scientific">Plantactinospora sonchi</name>
    <dbReference type="NCBI Taxonomy" id="1544735"/>
    <lineage>
        <taxon>Bacteria</taxon>
        <taxon>Bacillati</taxon>
        <taxon>Actinomycetota</taxon>
        <taxon>Actinomycetes</taxon>
        <taxon>Micromonosporales</taxon>
        <taxon>Micromonosporaceae</taxon>
        <taxon>Plantactinospora</taxon>
    </lineage>
</organism>
<gene>
    <name evidence="2" type="ORF">V1633_03215</name>
</gene>
<sequence length="157" mass="17175">MTTYYNDRQVRITSEAVRVAGRAYPLREINRVWHVRAGRRWGALAGRGALLAALAGPLVAAALGLLVAVRLHTPLAVTVGIVGVSVLVGLAAAPVADFLLDRVDRSYDRGSHQLEIWAQWRGGPVRLLSTGDALRFGQIYRALERAVDQRTVRSGRR</sequence>
<dbReference type="RefSeq" id="WP_331212608.1">
    <property type="nucleotide sequence ID" value="NZ_JAZGQK010000002.1"/>
</dbReference>
<keyword evidence="1" id="KW-1133">Transmembrane helix</keyword>
<evidence type="ECO:0000313" key="3">
    <source>
        <dbReference type="Proteomes" id="UP001332243"/>
    </source>
</evidence>
<feature type="transmembrane region" description="Helical" evidence="1">
    <location>
        <begin position="49"/>
        <end position="69"/>
    </location>
</feature>
<comment type="caution">
    <text evidence="2">The sequence shown here is derived from an EMBL/GenBank/DDBJ whole genome shotgun (WGS) entry which is preliminary data.</text>
</comment>
<protein>
    <submittedName>
        <fullName evidence="2">DUF6232 family protein</fullName>
    </submittedName>
</protein>
<reference evidence="2 3" key="1">
    <citation type="submission" date="2024-01" db="EMBL/GenBank/DDBJ databases">
        <title>Genome insights into Plantactinospora sonchi sp. nov.</title>
        <authorList>
            <person name="Wang L."/>
        </authorList>
    </citation>
    <scope>NUCLEOTIDE SEQUENCE [LARGE SCALE GENOMIC DNA]</scope>
    <source>
        <strain evidence="2 3">NEAU-QY2</strain>
    </source>
</reference>
<keyword evidence="1" id="KW-0472">Membrane</keyword>
<dbReference type="Proteomes" id="UP001332243">
    <property type="component" value="Unassembled WGS sequence"/>
</dbReference>
<feature type="transmembrane region" description="Helical" evidence="1">
    <location>
        <begin position="75"/>
        <end position="100"/>
    </location>
</feature>
<dbReference type="InterPro" id="IPR045629">
    <property type="entry name" value="DUF6232"/>
</dbReference>
<accession>A0ABU7RLW0</accession>
<name>A0ABU7RLW0_9ACTN</name>
<dbReference type="Pfam" id="PF19744">
    <property type="entry name" value="DUF6232"/>
    <property type="match status" value="1"/>
</dbReference>
<evidence type="ECO:0000256" key="1">
    <source>
        <dbReference type="SAM" id="Phobius"/>
    </source>
</evidence>
<proteinExistence type="predicted"/>
<keyword evidence="1" id="KW-0812">Transmembrane</keyword>
<dbReference type="EMBL" id="JAZGQK010000002">
    <property type="protein sequence ID" value="MEE6257498.1"/>
    <property type="molecule type" value="Genomic_DNA"/>
</dbReference>
<evidence type="ECO:0000313" key="2">
    <source>
        <dbReference type="EMBL" id="MEE6257498.1"/>
    </source>
</evidence>
<keyword evidence="3" id="KW-1185">Reference proteome</keyword>